<gene>
    <name evidence="1" type="ORF">C3L50_13730</name>
</gene>
<proteinExistence type="predicted"/>
<dbReference type="OrthoDB" id="1495718at2"/>
<evidence type="ECO:0000313" key="2">
    <source>
        <dbReference type="Proteomes" id="UP000237310"/>
    </source>
</evidence>
<comment type="caution">
    <text evidence="1">The sequence shown here is derived from an EMBL/GenBank/DDBJ whole genome shotgun (WGS) entry which is preliminary data.</text>
</comment>
<reference evidence="1 2" key="1">
    <citation type="submission" date="2018-01" db="EMBL/GenBank/DDBJ databases">
        <authorList>
            <person name="Gaut B.S."/>
            <person name="Morton B.R."/>
            <person name="Clegg M.T."/>
            <person name="Duvall M.R."/>
        </authorList>
    </citation>
    <scope>NUCLEOTIDE SEQUENCE [LARGE SCALE GENOMIC DNA]</scope>
    <source>
        <strain evidence="1 2">HR-AY</strain>
    </source>
</reference>
<dbReference type="EMBL" id="PQVG01000008">
    <property type="protein sequence ID" value="POY37632.1"/>
    <property type="molecule type" value="Genomic_DNA"/>
</dbReference>
<evidence type="ECO:0008006" key="3">
    <source>
        <dbReference type="Google" id="ProtNLM"/>
    </source>
</evidence>
<accession>A0A2S5A5N1</accession>
<organism evidence="1 2">
    <name type="scientific">Flavobacterium alvei</name>
    <dbReference type="NCBI Taxonomy" id="2080416"/>
    <lineage>
        <taxon>Bacteria</taxon>
        <taxon>Pseudomonadati</taxon>
        <taxon>Bacteroidota</taxon>
        <taxon>Flavobacteriia</taxon>
        <taxon>Flavobacteriales</taxon>
        <taxon>Flavobacteriaceae</taxon>
        <taxon>Flavobacterium</taxon>
    </lineage>
</organism>
<evidence type="ECO:0000313" key="1">
    <source>
        <dbReference type="EMBL" id="POY37632.1"/>
    </source>
</evidence>
<sequence>MNNNTLHLSICKKAKTVVFNPFLLFLLFLVGNSLFAQKDVIIKKDSIEIRCNILKENHTKYTYAYINSANKVVKASILKSVVSTIKYDKYDSNLVANKLFDPEPIPAGEEPVKSYQFTFGIGLNVSNILEFNSSSGPDKKAFSATSALDLGLDYYKEGNRFAMTNELHWNLSLQKTGISATDHIQKVSDEFVTLHDFSYSLGKSSKWNVNLIVKTNTSIFTTFDGNYFKDYNNNGKIQGFLSPYEIVLSPGIKYQPNDYFRLSFAPYSVSLYGLTSQEIANTGFYTQTFDTNNNYDLFVFKQLGAELNIWYDRKYKKWLEMQYRLGISSDYFSETSTTVLFEGLFITKFKIYKNISLSHRASLKGDFMESPFKPYYKQTILLGYSKSF</sequence>
<name>A0A2S5A5N1_9FLAO</name>
<keyword evidence="2" id="KW-1185">Reference proteome</keyword>
<dbReference type="Proteomes" id="UP000237310">
    <property type="component" value="Unassembled WGS sequence"/>
</dbReference>
<dbReference type="RefSeq" id="WP_103806756.1">
    <property type="nucleotide sequence ID" value="NZ_PQVG01000008.1"/>
</dbReference>
<dbReference type="AlphaFoldDB" id="A0A2S5A5N1"/>
<protein>
    <recommendedName>
        <fullName evidence="3">DUF3078 domain-containing protein</fullName>
    </recommendedName>
</protein>